<evidence type="ECO:0000256" key="7">
    <source>
        <dbReference type="RuleBase" id="RU363032"/>
    </source>
</evidence>
<dbReference type="PANTHER" id="PTHR32243:SF34">
    <property type="entry name" value="GALACTOOLIGOSACCHARIDES TRANSPORT SYSTEM PERMEASE PROTEIN GANQ"/>
    <property type="match status" value="1"/>
</dbReference>
<evidence type="ECO:0000256" key="4">
    <source>
        <dbReference type="ARBA" id="ARBA00022692"/>
    </source>
</evidence>
<comment type="subcellular location">
    <subcellularLocation>
        <location evidence="1 7">Cell membrane</location>
        <topology evidence="1 7">Multi-pass membrane protein</topology>
    </subcellularLocation>
</comment>
<feature type="domain" description="ABC transmembrane type-1" evidence="8">
    <location>
        <begin position="76"/>
        <end position="267"/>
    </location>
</feature>
<sequence length="282" mass="31758">MKAKTRLRLLLSYIVLIILAICVLYPALWTIMSSFKEGKSLFTDSIIPKKLTLDHYRDLFSLNSRTDIDIPYFKWYWNTLVVATWSMIIGTFIQLLTAYAFSRFRFNGRKSLLSTVLVLGMFPGFMSLIAIYLILIQMNMLDTHMALILVYSAGAALGLFVAKGFFDTIPRSLEEAARIDGADHLTIFFRIILPLSRPIITYISLMTFTGAWVDFIFAGLILRSRDKWTIAVGLYDLVNAYNSTEFTLFAAGAVLVAIPITILFSYTQRFLVAGLTAGSSKG</sequence>
<keyword evidence="6 7" id="KW-0472">Membrane</keyword>
<keyword evidence="5 7" id="KW-1133">Transmembrane helix</keyword>
<comment type="similarity">
    <text evidence="7">Belongs to the binding-protein-dependent transport system permease family.</text>
</comment>
<dbReference type="InterPro" id="IPR050901">
    <property type="entry name" value="BP-dep_ABC_trans_perm"/>
</dbReference>
<name>A0ABN8G0F7_9BACL</name>
<keyword evidence="3" id="KW-1003">Cell membrane</keyword>
<dbReference type="RefSeq" id="WP_236339100.1">
    <property type="nucleotide sequence ID" value="NZ_CAKMMF010000003.1"/>
</dbReference>
<evidence type="ECO:0000256" key="3">
    <source>
        <dbReference type="ARBA" id="ARBA00022475"/>
    </source>
</evidence>
<dbReference type="InterPro" id="IPR000515">
    <property type="entry name" value="MetI-like"/>
</dbReference>
<evidence type="ECO:0000259" key="8">
    <source>
        <dbReference type="PROSITE" id="PS50928"/>
    </source>
</evidence>
<feature type="transmembrane region" description="Helical" evidence="7">
    <location>
        <begin position="75"/>
        <end position="101"/>
    </location>
</feature>
<comment type="caution">
    <text evidence="9">The sequence shown here is derived from an EMBL/GenBank/DDBJ whole genome shotgun (WGS) entry which is preliminary data.</text>
</comment>
<dbReference type="InterPro" id="IPR035906">
    <property type="entry name" value="MetI-like_sf"/>
</dbReference>
<gene>
    <name evidence="9" type="primary">malG_1</name>
    <name evidence="9" type="ORF">PAECIP111893_00803</name>
</gene>
<organism evidence="9 10">
    <name type="scientific">Paenibacillus plantiphilus</name>
    <dbReference type="NCBI Taxonomy" id="2905650"/>
    <lineage>
        <taxon>Bacteria</taxon>
        <taxon>Bacillati</taxon>
        <taxon>Bacillota</taxon>
        <taxon>Bacilli</taxon>
        <taxon>Bacillales</taxon>
        <taxon>Paenibacillaceae</taxon>
        <taxon>Paenibacillus</taxon>
    </lineage>
</organism>
<dbReference type="Gene3D" id="1.10.3720.10">
    <property type="entry name" value="MetI-like"/>
    <property type="match status" value="1"/>
</dbReference>
<evidence type="ECO:0000256" key="1">
    <source>
        <dbReference type="ARBA" id="ARBA00004651"/>
    </source>
</evidence>
<keyword evidence="2 7" id="KW-0813">Transport</keyword>
<dbReference type="CDD" id="cd06261">
    <property type="entry name" value="TM_PBP2"/>
    <property type="match status" value="1"/>
</dbReference>
<accession>A0ABN8G0F7</accession>
<dbReference type="SUPFAM" id="SSF161098">
    <property type="entry name" value="MetI-like"/>
    <property type="match status" value="1"/>
</dbReference>
<dbReference type="EMBL" id="CAKMMF010000003">
    <property type="protein sequence ID" value="CAH1196064.1"/>
    <property type="molecule type" value="Genomic_DNA"/>
</dbReference>
<keyword evidence="10" id="KW-1185">Reference proteome</keyword>
<keyword evidence="4 7" id="KW-0812">Transmembrane</keyword>
<dbReference type="PANTHER" id="PTHR32243">
    <property type="entry name" value="MALTOSE TRANSPORT SYSTEM PERMEASE-RELATED"/>
    <property type="match status" value="1"/>
</dbReference>
<evidence type="ECO:0000256" key="5">
    <source>
        <dbReference type="ARBA" id="ARBA00022989"/>
    </source>
</evidence>
<dbReference type="PROSITE" id="PS50928">
    <property type="entry name" value="ABC_TM1"/>
    <property type="match status" value="1"/>
</dbReference>
<feature type="transmembrane region" description="Helical" evidence="7">
    <location>
        <begin position="144"/>
        <end position="162"/>
    </location>
</feature>
<protein>
    <submittedName>
        <fullName evidence="9">Maltose/maltodextrin transport system permease protein MalG</fullName>
    </submittedName>
</protein>
<evidence type="ECO:0000313" key="9">
    <source>
        <dbReference type="EMBL" id="CAH1196064.1"/>
    </source>
</evidence>
<evidence type="ECO:0000313" key="10">
    <source>
        <dbReference type="Proteomes" id="UP000838686"/>
    </source>
</evidence>
<feature type="transmembrane region" description="Helical" evidence="7">
    <location>
        <begin position="199"/>
        <end position="222"/>
    </location>
</feature>
<evidence type="ECO:0000256" key="2">
    <source>
        <dbReference type="ARBA" id="ARBA00022448"/>
    </source>
</evidence>
<proteinExistence type="inferred from homology"/>
<evidence type="ECO:0000256" key="6">
    <source>
        <dbReference type="ARBA" id="ARBA00023136"/>
    </source>
</evidence>
<dbReference type="Proteomes" id="UP000838686">
    <property type="component" value="Unassembled WGS sequence"/>
</dbReference>
<feature type="transmembrane region" description="Helical" evidence="7">
    <location>
        <begin position="113"/>
        <end position="138"/>
    </location>
</feature>
<dbReference type="Pfam" id="PF00528">
    <property type="entry name" value="BPD_transp_1"/>
    <property type="match status" value="1"/>
</dbReference>
<feature type="transmembrane region" description="Helical" evidence="7">
    <location>
        <begin position="7"/>
        <end position="32"/>
    </location>
</feature>
<feature type="transmembrane region" description="Helical" evidence="7">
    <location>
        <begin position="246"/>
        <end position="266"/>
    </location>
</feature>
<reference evidence="9" key="1">
    <citation type="submission" date="2022-01" db="EMBL/GenBank/DDBJ databases">
        <authorList>
            <person name="Criscuolo A."/>
        </authorList>
    </citation>
    <scope>NUCLEOTIDE SEQUENCE</scope>
    <source>
        <strain evidence="9">CIP111893</strain>
    </source>
</reference>